<accession>A0A7Z7FFY0</accession>
<comment type="caution">
    <text evidence="2">The sequence shown here is derived from an EMBL/GenBank/DDBJ whole genome shotgun (WGS) entry which is preliminary data.</text>
</comment>
<name>A0A7Z7FFY0_9BURK</name>
<protein>
    <recommendedName>
        <fullName evidence="1">Shedu protein SduA C-terminal domain-containing protein</fullName>
    </recommendedName>
</protein>
<gene>
    <name evidence="2" type="ORF">SAMN04487926_101505</name>
</gene>
<dbReference type="EMBL" id="FNDI01000001">
    <property type="protein sequence ID" value="SDG98179.1"/>
    <property type="molecule type" value="Genomic_DNA"/>
</dbReference>
<feature type="domain" description="Shedu protein SduA C-terminal" evidence="1">
    <location>
        <begin position="212"/>
        <end position="389"/>
    </location>
</feature>
<dbReference type="RefSeq" id="WP_091774504.1">
    <property type="nucleotide sequence ID" value="NZ_FNDI01000001.1"/>
</dbReference>
<dbReference type="InterPro" id="IPR025359">
    <property type="entry name" value="SduA_C"/>
</dbReference>
<evidence type="ECO:0000313" key="3">
    <source>
        <dbReference type="Proteomes" id="UP000198900"/>
    </source>
</evidence>
<proteinExistence type="predicted"/>
<dbReference type="AlphaFoldDB" id="A0A7Z7FFY0"/>
<reference evidence="2" key="1">
    <citation type="submission" date="2016-10" db="EMBL/GenBank/DDBJ databases">
        <authorList>
            <person name="Varghese N."/>
            <person name="Submissions S."/>
        </authorList>
    </citation>
    <scope>NUCLEOTIDE SEQUENCE [LARGE SCALE GENOMIC DNA]</scope>
    <source>
        <strain evidence="2">YR281</strain>
    </source>
</reference>
<evidence type="ECO:0000313" key="2">
    <source>
        <dbReference type="EMBL" id="SDG98179.1"/>
    </source>
</evidence>
<dbReference type="Pfam" id="PF14082">
    <property type="entry name" value="SduA_C"/>
    <property type="match status" value="1"/>
</dbReference>
<keyword evidence="3" id="KW-1185">Reference proteome</keyword>
<evidence type="ECO:0000259" key="1">
    <source>
        <dbReference type="Pfam" id="PF14082"/>
    </source>
</evidence>
<dbReference type="Proteomes" id="UP000198900">
    <property type="component" value="Unassembled WGS sequence"/>
</dbReference>
<organism evidence="2 3">
    <name type="scientific">Paraburkholderia steynii</name>
    <dbReference type="NCBI Taxonomy" id="1245441"/>
    <lineage>
        <taxon>Bacteria</taxon>
        <taxon>Pseudomonadati</taxon>
        <taxon>Pseudomonadota</taxon>
        <taxon>Betaproteobacteria</taxon>
        <taxon>Burkholderiales</taxon>
        <taxon>Burkholderiaceae</taxon>
        <taxon>Paraburkholderia</taxon>
    </lineage>
</organism>
<sequence length="407" mass="46878">MGDDYEYFRNKRTDRVYLSRSLSDKQFRKGEDGSVEEFERPFRIVSKVIDCAESHQFFRDGKQVSLRITEGARQEIKAKFYEDTRGVATLTIQRYTVESGSPHSTYFTFINDEISILYNFLRNIQFLPLKDEQSSKLDDKFVESLVLSREQALELLNQQPDLLDELVRSRVTAREVAELSLRKEQLYEFERLLGDEKHFEQRRLEMGKGGGPEAVWQKYFEKNTWIFGYGLNYVFNSTLDDRKLEQVVRGHDVAGAGKRVDALLKTQGLISAVSFGEIKTHATPLLKQVASPYRKECWQISDELAGAIAQVQRSVQVSLASIRSRLDVKGEDGAPTGETLFFYQPRSFLVIGSLAEFRAAHGINEEKYSSFELFRRSVSAPEIITFDELFERARFIVEAGEHKHRDA</sequence>